<reference evidence="3 4" key="1">
    <citation type="submission" date="2013-05" db="EMBL/GenBank/DDBJ databases">
        <title>Genome assembly of Chondromyces apiculatus DSM 436.</title>
        <authorList>
            <person name="Sharma G."/>
            <person name="Khatri I."/>
            <person name="Kaur C."/>
            <person name="Mayilraj S."/>
            <person name="Subramanian S."/>
        </authorList>
    </citation>
    <scope>NUCLEOTIDE SEQUENCE [LARGE SCALE GENOMIC DNA]</scope>
    <source>
        <strain evidence="3 4">DSM 436</strain>
    </source>
</reference>
<protein>
    <recommendedName>
        <fullName evidence="2">AMIN-like domain-containing protein</fullName>
    </recommendedName>
</protein>
<proteinExistence type="predicted"/>
<dbReference type="OrthoDB" id="3393679at2"/>
<keyword evidence="4" id="KW-1185">Reference proteome</keyword>
<accession>A0A017TCU7</accession>
<dbReference type="AlphaFoldDB" id="A0A017TCU7"/>
<comment type="caution">
    <text evidence="3">The sequence shown here is derived from an EMBL/GenBank/DDBJ whole genome shotgun (WGS) entry which is preliminary data.</text>
</comment>
<feature type="compositionally biased region" description="Low complexity" evidence="1">
    <location>
        <begin position="49"/>
        <end position="60"/>
    </location>
</feature>
<dbReference type="Proteomes" id="UP000019678">
    <property type="component" value="Unassembled WGS sequence"/>
</dbReference>
<evidence type="ECO:0000256" key="1">
    <source>
        <dbReference type="SAM" id="MobiDB-lite"/>
    </source>
</evidence>
<dbReference type="STRING" id="1192034.CAP_1765"/>
<feature type="compositionally biased region" description="Polar residues" evidence="1">
    <location>
        <begin position="1"/>
        <end position="13"/>
    </location>
</feature>
<feature type="domain" description="AMIN-like" evidence="2">
    <location>
        <begin position="79"/>
        <end position="203"/>
    </location>
</feature>
<feature type="region of interest" description="Disordered" evidence="1">
    <location>
        <begin position="1"/>
        <end position="78"/>
    </location>
</feature>
<gene>
    <name evidence="3" type="ORF">CAP_1765</name>
</gene>
<evidence type="ECO:0000313" key="3">
    <source>
        <dbReference type="EMBL" id="EYF06635.1"/>
    </source>
</evidence>
<dbReference type="InterPro" id="IPR056303">
    <property type="entry name" value="AMIN-like"/>
</dbReference>
<sequence>MAGCSNNAGSSTAPVADVTPIDTRPVETAPKVESNPPPIQQPAPKPRGATPEETTADTPAFEGTTAPGEKLKAGASPATVKEVRAAANEGFDRVVMELGGQATTGWKARYLSGPATKCGSGDPIKSDAKALLEVTLLPAQAHDDKGNVTVKDRERKPGLAVLKELVQVCDFEGQVTWVLGLSKKAPYRVLELSSPPRIVVDVRQ</sequence>
<dbReference type="eggNOG" id="COG3409">
    <property type="taxonomic scope" value="Bacteria"/>
</dbReference>
<evidence type="ECO:0000259" key="2">
    <source>
        <dbReference type="Pfam" id="PF24837"/>
    </source>
</evidence>
<dbReference type="EMBL" id="ASRX01000015">
    <property type="protein sequence ID" value="EYF06635.1"/>
    <property type="molecule type" value="Genomic_DNA"/>
</dbReference>
<evidence type="ECO:0000313" key="4">
    <source>
        <dbReference type="Proteomes" id="UP000019678"/>
    </source>
</evidence>
<feature type="compositionally biased region" description="Pro residues" evidence="1">
    <location>
        <begin position="35"/>
        <end position="45"/>
    </location>
</feature>
<dbReference type="Pfam" id="PF24837">
    <property type="entry name" value="AMIN-like"/>
    <property type="match status" value="1"/>
</dbReference>
<organism evidence="3 4">
    <name type="scientific">Chondromyces apiculatus DSM 436</name>
    <dbReference type="NCBI Taxonomy" id="1192034"/>
    <lineage>
        <taxon>Bacteria</taxon>
        <taxon>Pseudomonadati</taxon>
        <taxon>Myxococcota</taxon>
        <taxon>Polyangia</taxon>
        <taxon>Polyangiales</taxon>
        <taxon>Polyangiaceae</taxon>
        <taxon>Chondromyces</taxon>
    </lineage>
</organism>
<dbReference type="RefSeq" id="WP_156040692.1">
    <property type="nucleotide sequence ID" value="NZ_ASRX01000015.1"/>
</dbReference>
<name>A0A017TCU7_9BACT</name>